<dbReference type="GO" id="GO:0006397">
    <property type="term" value="P:mRNA processing"/>
    <property type="evidence" value="ECO:0007669"/>
    <property type="project" value="InterPro"/>
</dbReference>
<dbReference type="Pfam" id="PF05615">
    <property type="entry name" value="THOC7"/>
    <property type="match status" value="1"/>
</dbReference>
<keyword evidence="5" id="KW-1185">Reference proteome</keyword>
<comment type="caution">
    <text evidence="4">The sequence shown here is derived from an EMBL/GenBank/DDBJ whole genome shotgun (WGS) entry which is preliminary data.</text>
</comment>
<dbReference type="GO" id="GO:0000445">
    <property type="term" value="C:THO complex part of transcription export complex"/>
    <property type="evidence" value="ECO:0007669"/>
    <property type="project" value="InterPro"/>
</dbReference>
<gene>
    <name evidence="4" type="ORF">COHA_007156</name>
</gene>
<evidence type="ECO:0008006" key="6">
    <source>
        <dbReference type="Google" id="ProtNLM"/>
    </source>
</evidence>
<dbReference type="EMBL" id="JADXDR010000107">
    <property type="protein sequence ID" value="KAI7839153.1"/>
    <property type="molecule type" value="Genomic_DNA"/>
</dbReference>
<evidence type="ECO:0000256" key="3">
    <source>
        <dbReference type="SAM" id="Coils"/>
    </source>
</evidence>
<protein>
    <recommendedName>
        <fullName evidence="6">THO complex subunit 7</fullName>
    </recommendedName>
</protein>
<sequence>MASVIENEEAIIRKRYLTQTVATAANTMPPFKQLVKKYMRFCQVVQGGGADEAERLHGELLALLYSIQFHMQKLHAMSGAFEREQQLYAEKQAQLQASIQQAEQDIEDRKRELEGARTELAHKQEYEAVKKLVMQVPSRAATLAEQEGTNREIADLQQQSADLDALLEQRKQQFAGVLAALESLQRSIDRDEPEESVVALPEGGCAQDQQDGEAKYEAHALPLSYKGMLSAAPGEDRTHDLELLPLSIHPCGGSSS</sequence>
<dbReference type="AlphaFoldDB" id="A0AAD5DMR0"/>
<accession>A0AAD5DMR0</accession>
<comment type="subcellular location">
    <subcellularLocation>
        <location evidence="1">Nucleus</location>
    </subcellularLocation>
</comment>
<keyword evidence="2" id="KW-0539">Nucleus</keyword>
<evidence type="ECO:0000313" key="4">
    <source>
        <dbReference type="EMBL" id="KAI7839153.1"/>
    </source>
</evidence>
<name>A0AAD5DMR0_9CHLO</name>
<reference evidence="4" key="1">
    <citation type="submission" date="2020-11" db="EMBL/GenBank/DDBJ databases">
        <title>Chlorella ohadii genome sequencing and assembly.</title>
        <authorList>
            <person name="Murik O."/>
            <person name="Treves H."/>
            <person name="Kedem I."/>
            <person name="Shotland Y."/>
            <person name="Kaplan A."/>
        </authorList>
    </citation>
    <scope>NUCLEOTIDE SEQUENCE</scope>
    <source>
        <strain evidence="4">1</strain>
    </source>
</reference>
<proteinExistence type="predicted"/>
<feature type="coiled-coil region" evidence="3">
    <location>
        <begin position="85"/>
        <end position="173"/>
    </location>
</feature>
<organism evidence="4 5">
    <name type="scientific">Chlorella ohadii</name>
    <dbReference type="NCBI Taxonomy" id="2649997"/>
    <lineage>
        <taxon>Eukaryota</taxon>
        <taxon>Viridiplantae</taxon>
        <taxon>Chlorophyta</taxon>
        <taxon>core chlorophytes</taxon>
        <taxon>Trebouxiophyceae</taxon>
        <taxon>Chlorellales</taxon>
        <taxon>Chlorellaceae</taxon>
        <taxon>Chlorella clade</taxon>
        <taxon>Chlorella</taxon>
    </lineage>
</organism>
<dbReference type="Proteomes" id="UP001205105">
    <property type="component" value="Unassembled WGS sequence"/>
</dbReference>
<evidence type="ECO:0000256" key="1">
    <source>
        <dbReference type="ARBA" id="ARBA00004123"/>
    </source>
</evidence>
<keyword evidence="3" id="KW-0175">Coiled coil</keyword>
<evidence type="ECO:0000313" key="5">
    <source>
        <dbReference type="Proteomes" id="UP001205105"/>
    </source>
</evidence>
<dbReference type="InterPro" id="IPR008501">
    <property type="entry name" value="THOC7/Mft1"/>
</dbReference>
<evidence type="ECO:0000256" key="2">
    <source>
        <dbReference type="ARBA" id="ARBA00023242"/>
    </source>
</evidence>